<sequence>MTPALRGLLGVLAKVGAVVAGVLLLASVLGLAFQPAGWVALGVGVAVVGWLIGRPAAAPVAWPAPPRPPGTLNAKADAAADAWAFRLAGARPGRAFSTRYLADALAEITAAKLAAMPGVDPTDVWASAPDHLSPQLRAHLATRDDPDAVPPPLNRRVLRSLLAELEDL</sequence>
<keyword evidence="1" id="KW-1133">Transmembrane helix</keyword>
<evidence type="ECO:0000256" key="1">
    <source>
        <dbReference type="SAM" id="Phobius"/>
    </source>
</evidence>
<evidence type="ECO:0008006" key="4">
    <source>
        <dbReference type="Google" id="ProtNLM"/>
    </source>
</evidence>
<evidence type="ECO:0000313" key="2">
    <source>
        <dbReference type="EMBL" id="WZW97901.1"/>
    </source>
</evidence>
<dbReference type="Proteomes" id="UP001434337">
    <property type="component" value="Chromosome"/>
</dbReference>
<keyword evidence="1" id="KW-0812">Transmembrane</keyword>
<reference evidence="2 3" key="1">
    <citation type="journal article" date="2023" name="Environ Microbiome">
        <title>A coral-associated actinobacterium mitigates coral bleaching under heat stress.</title>
        <authorList>
            <person name="Li J."/>
            <person name="Zou Y."/>
            <person name="Li Q."/>
            <person name="Zhang J."/>
            <person name="Bourne D.G."/>
            <person name="Lyu Y."/>
            <person name="Liu C."/>
            <person name="Zhang S."/>
        </authorList>
    </citation>
    <scope>NUCLEOTIDE SEQUENCE [LARGE SCALE GENOMIC DNA]</scope>
    <source>
        <strain evidence="2 3">SCSIO 13291</strain>
    </source>
</reference>
<keyword evidence="3" id="KW-1185">Reference proteome</keyword>
<dbReference type="RefSeq" id="WP_232548392.1">
    <property type="nucleotide sequence ID" value="NZ_CP115965.1"/>
</dbReference>
<evidence type="ECO:0000313" key="3">
    <source>
        <dbReference type="Proteomes" id="UP001434337"/>
    </source>
</evidence>
<keyword evidence="1" id="KW-0472">Membrane</keyword>
<feature type="transmembrane region" description="Helical" evidence="1">
    <location>
        <begin position="35"/>
        <end position="53"/>
    </location>
</feature>
<proteinExistence type="predicted"/>
<feature type="transmembrane region" description="Helical" evidence="1">
    <location>
        <begin position="7"/>
        <end position="29"/>
    </location>
</feature>
<name>A0ABZ3C6P4_9ACTN</name>
<organism evidence="2 3">
    <name type="scientific">Propioniciclava soli</name>
    <dbReference type="NCBI Taxonomy" id="2775081"/>
    <lineage>
        <taxon>Bacteria</taxon>
        <taxon>Bacillati</taxon>
        <taxon>Actinomycetota</taxon>
        <taxon>Actinomycetes</taxon>
        <taxon>Propionibacteriales</taxon>
        <taxon>Propionibacteriaceae</taxon>
        <taxon>Propioniciclava</taxon>
    </lineage>
</organism>
<protein>
    <recommendedName>
        <fullName evidence="4">DUF4129 domain-containing protein</fullName>
    </recommendedName>
</protein>
<accession>A0ABZ3C6P4</accession>
<gene>
    <name evidence="2" type="ORF">PCC79_13520</name>
</gene>
<dbReference type="EMBL" id="CP115965">
    <property type="protein sequence ID" value="WZW97901.1"/>
    <property type="molecule type" value="Genomic_DNA"/>
</dbReference>